<dbReference type="AlphaFoldDB" id="A0ABD1C204"/>
<feature type="site" description="Interaction with phosphoserine on interacting protein" evidence="2">
    <location>
        <position position="31"/>
    </location>
</feature>
<sequence length="222" mass="25216">MKKIAALDVELTIEEKNLLSVGYKNVIGARRASWRILSLIEQKQESKGNEQNVKRTKDYRTKVEDELSKICYDIFDVINKHLVPSANSAESTVLYYKMKGDYFRYLAEVKSGVDRDEAANQSLKNYEAATTTASSELTSTHPIRLGLALNFSVFHYDILKSPERAYLLAKQAFDEAVSKLCYLKHDSYEDIKIILHPLKDNIKLWTSEGGGEQSKGDNNPQD</sequence>
<dbReference type="EMBL" id="JBANAX010000073">
    <property type="protein sequence ID" value="KAL1223499.1"/>
    <property type="molecule type" value="Genomic_DNA"/>
</dbReference>
<protein>
    <submittedName>
        <fullName evidence="4">14-3-3-like protein GF14 omicron</fullName>
    </submittedName>
</protein>
<dbReference type="InterPro" id="IPR000308">
    <property type="entry name" value="14-3-3"/>
</dbReference>
<dbReference type="SMART" id="SM00101">
    <property type="entry name" value="14_3_3"/>
    <property type="match status" value="1"/>
</dbReference>
<comment type="caution">
    <text evidence="4">The sequence shown here is derived from an EMBL/GenBank/DDBJ whole genome shotgun (WGS) entry which is preliminary data.</text>
</comment>
<dbReference type="PANTHER" id="PTHR18860">
    <property type="entry name" value="14-3-3 PROTEIN"/>
    <property type="match status" value="1"/>
</dbReference>
<evidence type="ECO:0000256" key="1">
    <source>
        <dbReference type="ARBA" id="ARBA00006141"/>
    </source>
</evidence>
<gene>
    <name evidence="4" type="ORF">V5N11_035222</name>
</gene>
<dbReference type="PIRSF" id="PIRSF000868">
    <property type="entry name" value="14-3-3"/>
    <property type="match status" value="1"/>
</dbReference>
<accession>A0ABD1C204</accession>
<dbReference type="PRINTS" id="PR00305">
    <property type="entry name" value="1433ZETA"/>
</dbReference>
<feature type="domain" description="14-3-3" evidence="3">
    <location>
        <begin position="1"/>
        <end position="216"/>
    </location>
</feature>
<dbReference type="Gene3D" id="1.20.190.20">
    <property type="entry name" value="14-3-3 domain"/>
    <property type="match status" value="1"/>
</dbReference>
<dbReference type="Pfam" id="PF00244">
    <property type="entry name" value="14-3-3"/>
    <property type="match status" value="1"/>
</dbReference>
<keyword evidence="5" id="KW-1185">Reference proteome</keyword>
<evidence type="ECO:0000256" key="2">
    <source>
        <dbReference type="PIRSR" id="PIRSR000868-1"/>
    </source>
</evidence>
<feature type="site" description="Interaction with phosphoserine on interacting protein" evidence="2">
    <location>
        <position position="104"/>
    </location>
</feature>
<evidence type="ECO:0000313" key="4">
    <source>
        <dbReference type="EMBL" id="KAL1223499.1"/>
    </source>
</evidence>
<name>A0ABD1C204_CARAN</name>
<comment type="similarity">
    <text evidence="1">Belongs to the 14-3-3 family.</text>
</comment>
<dbReference type="Proteomes" id="UP001558713">
    <property type="component" value="Unassembled WGS sequence"/>
</dbReference>
<dbReference type="SUPFAM" id="SSF48445">
    <property type="entry name" value="14-3-3 protein"/>
    <property type="match status" value="1"/>
</dbReference>
<proteinExistence type="inferred from homology"/>
<evidence type="ECO:0000313" key="5">
    <source>
        <dbReference type="Proteomes" id="UP001558713"/>
    </source>
</evidence>
<dbReference type="InterPro" id="IPR036815">
    <property type="entry name" value="14-3-3_dom_sf"/>
</dbReference>
<reference evidence="4 5" key="1">
    <citation type="submission" date="2024-04" db="EMBL/GenBank/DDBJ databases">
        <title>Genome assembly C_amara_ONT_v2.</title>
        <authorList>
            <person name="Yant L."/>
            <person name="Moore C."/>
            <person name="Slenker M."/>
        </authorList>
    </citation>
    <scope>NUCLEOTIDE SEQUENCE [LARGE SCALE GENOMIC DNA]</scope>
    <source>
        <tissue evidence="4">Leaf</tissue>
    </source>
</reference>
<evidence type="ECO:0000259" key="3">
    <source>
        <dbReference type="SMART" id="SM00101"/>
    </source>
</evidence>
<dbReference type="InterPro" id="IPR023410">
    <property type="entry name" value="14-3-3_domain"/>
</dbReference>
<organism evidence="4 5">
    <name type="scientific">Cardamine amara subsp. amara</name>
    <dbReference type="NCBI Taxonomy" id="228776"/>
    <lineage>
        <taxon>Eukaryota</taxon>
        <taxon>Viridiplantae</taxon>
        <taxon>Streptophyta</taxon>
        <taxon>Embryophyta</taxon>
        <taxon>Tracheophyta</taxon>
        <taxon>Spermatophyta</taxon>
        <taxon>Magnoliopsida</taxon>
        <taxon>eudicotyledons</taxon>
        <taxon>Gunneridae</taxon>
        <taxon>Pentapetalae</taxon>
        <taxon>rosids</taxon>
        <taxon>malvids</taxon>
        <taxon>Brassicales</taxon>
        <taxon>Brassicaceae</taxon>
        <taxon>Cardamineae</taxon>
        <taxon>Cardamine</taxon>
    </lineage>
</organism>